<organism evidence="10 11">
    <name type="scientific">Dictyocaulus viviparus</name>
    <name type="common">Bovine lungworm</name>
    <dbReference type="NCBI Taxonomy" id="29172"/>
    <lineage>
        <taxon>Eukaryota</taxon>
        <taxon>Metazoa</taxon>
        <taxon>Ecdysozoa</taxon>
        <taxon>Nematoda</taxon>
        <taxon>Chromadorea</taxon>
        <taxon>Rhabditida</taxon>
        <taxon>Rhabditina</taxon>
        <taxon>Rhabditomorpha</taxon>
        <taxon>Strongyloidea</taxon>
        <taxon>Metastrongylidae</taxon>
        <taxon>Dictyocaulus</taxon>
    </lineage>
</organism>
<dbReference type="GO" id="GO:0005737">
    <property type="term" value="C:cytoplasm"/>
    <property type="evidence" value="ECO:0007669"/>
    <property type="project" value="UniProtKB-SubCell"/>
</dbReference>
<evidence type="ECO:0000256" key="9">
    <source>
        <dbReference type="ARBA" id="ARBA00023242"/>
    </source>
</evidence>
<evidence type="ECO:0000256" key="3">
    <source>
        <dbReference type="ARBA" id="ARBA00008030"/>
    </source>
</evidence>
<dbReference type="GO" id="GO:0031047">
    <property type="term" value="P:regulatory ncRNA-mediated gene silencing"/>
    <property type="evidence" value="ECO:0007669"/>
    <property type="project" value="UniProtKB-KW"/>
</dbReference>
<keyword evidence="7" id="KW-0943">RNA-mediated gene silencing</keyword>
<protein>
    <recommendedName>
        <fullName evidence="4">CCR4-NOT transcription complex subunit 11</fullName>
    </recommendedName>
</protein>
<evidence type="ECO:0000256" key="1">
    <source>
        <dbReference type="ARBA" id="ARBA00004123"/>
    </source>
</evidence>
<keyword evidence="6" id="KW-0805">Transcription regulation</keyword>
<evidence type="ECO:0000256" key="2">
    <source>
        <dbReference type="ARBA" id="ARBA00004496"/>
    </source>
</evidence>
<dbReference type="STRING" id="29172.A0A0D8XVY2"/>
<dbReference type="InterPro" id="IPR019312">
    <property type="entry name" value="CNOT11"/>
</dbReference>
<dbReference type="PANTHER" id="PTHR15975">
    <property type="entry name" value="CCR4-NOT TRANSCRIPTION COMPLEX SUBUNIT 11"/>
    <property type="match status" value="1"/>
</dbReference>
<evidence type="ECO:0000313" key="11">
    <source>
        <dbReference type="Proteomes" id="UP000053766"/>
    </source>
</evidence>
<dbReference type="GO" id="GO:0005634">
    <property type="term" value="C:nucleus"/>
    <property type="evidence" value="ECO:0007669"/>
    <property type="project" value="UniProtKB-SubCell"/>
</dbReference>
<keyword evidence="8" id="KW-0804">Transcription</keyword>
<evidence type="ECO:0000256" key="5">
    <source>
        <dbReference type="ARBA" id="ARBA00022490"/>
    </source>
</evidence>
<comment type="subcellular location">
    <subcellularLocation>
        <location evidence="2">Cytoplasm</location>
    </subcellularLocation>
    <subcellularLocation>
        <location evidence="1">Nucleus</location>
    </subcellularLocation>
</comment>
<dbReference type="PANTHER" id="PTHR15975:SF0">
    <property type="entry name" value="CCR4-NOT TRANSCRIPTION COMPLEX SUBUNIT 11"/>
    <property type="match status" value="1"/>
</dbReference>
<dbReference type="Pfam" id="PF10155">
    <property type="entry name" value="CNOT11"/>
    <property type="match status" value="1"/>
</dbReference>
<evidence type="ECO:0000256" key="7">
    <source>
        <dbReference type="ARBA" id="ARBA00023158"/>
    </source>
</evidence>
<dbReference type="EMBL" id="KN716287">
    <property type="protein sequence ID" value="KJH47939.1"/>
    <property type="molecule type" value="Genomic_DNA"/>
</dbReference>
<evidence type="ECO:0000256" key="8">
    <source>
        <dbReference type="ARBA" id="ARBA00023163"/>
    </source>
</evidence>
<evidence type="ECO:0000256" key="6">
    <source>
        <dbReference type="ARBA" id="ARBA00023015"/>
    </source>
</evidence>
<evidence type="ECO:0000313" key="10">
    <source>
        <dbReference type="EMBL" id="KJH47939.1"/>
    </source>
</evidence>
<reference evidence="11" key="2">
    <citation type="journal article" date="2016" name="Sci. Rep.">
        <title>Dictyocaulus viviparus genome, variome and transcriptome elucidate lungworm biology and support future intervention.</title>
        <authorList>
            <person name="McNulty S.N."/>
            <person name="Strube C."/>
            <person name="Rosa B.A."/>
            <person name="Martin J.C."/>
            <person name="Tyagi R."/>
            <person name="Choi Y.J."/>
            <person name="Wang Q."/>
            <person name="Hallsworth Pepin K."/>
            <person name="Zhang X."/>
            <person name="Ozersky P."/>
            <person name="Wilson R.K."/>
            <person name="Sternberg P.W."/>
            <person name="Gasser R.B."/>
            <person name="Mitreva M."/>
        </authorList>
    </citation>
    <scope>NUCLEOTIDE SEQUENCE [LARGE SCALE GENOMIC DNA]</scope>
    <source>
        <strain evidence="11">HannoverDv2000</strain>
    </source>
</reference>
<keyword evidence="5" id="KW-0963">Cytoplasm</keyword>
<dbReference type="Proteomes" id="UP000053766">
    <property type="component" value="Unassembled WGS sequence"/>
</dbReference>
<keyword evidence="11" id="KW-1185">Reference proteome</keyword>
<gene>
    <name evidence="10" type="ORF">DICVIV_05959</name>
</gene>
<comment type="similarity">
    <text evidence="3">Belongs to the CNOT11 family.</text>
</comment>
<proteinExistence type="inferred from homology"/>
<dbReference type="GO" id="GO:0030014">
    <property type="term" value="C:CCR4-NOT complex"/>
    <property type="evidence" value="ECO:0007669"/>
    <property type="project" value="InterPro"/>
</dbReference>
<keyword evidence="9" id="KW-0539">Nucleus</keyword>
<reference evidence="10 11" key="1">
    <citation type="submission" date="2013-11" db="EMBL/GenBank/DDBJ databases">
        <title>Draft genome of the bovine lungworm Dictyocaulus viviparus.</title>
        <authorList>
            <person name="Mitreva M."/>
        </authorList>
    </citation>
    <scope>NUCLEOTIDE SEQUENCE [LARGE SCALE GENOMIC DNA]</scope>
    <source>
        <strain evidence="10 11">HannoverDv2000</strain>
    </source>
</reference>
<dbReference type="OrthoDB" id="5850701at2759"/>
<name>A0A0D8XVY2_DICVI</name>
<dbReference type="AlphaFoldDB" id="A0A0D8XVY2"/>
<accession>A0A0D8XVY2</accession>
<sequence length="379" mass="42548">MGEPNVPRVDSKVVDEICVSYPLPIGIERSVVLRILNGKTDFANMSAIELLAGGALNDSNLTFSEVEQYYVKQAARWPEHLDMVTIPAILPFPDPDDNSLHDLTQDVLLMSLMERISCEPLKQLPFKTTPLIPPLYPIQPIELGCNVNEDIINEVADVASLNRSTSTENNFVPPGAAIISMEANALEDLTVEQIAEFTRRLLDGKSLTHSETKQMLKSLENPCTNQKFMDLFFKLSDLELSKLIDLNVKVAIELIDLCVLNDQSIATRIMRIVQGMDVTVQCMEVVTRLYQYRPQLPREPLNDYVRYCVRYCLDATPSSNLNRVVRLVAITLKNLLKNGSISASELSLELREFGVRFCQHPDTTFLFNTVGSAQLKDKS</sequence>
<evidence type="ECO:0000256" key="4">
    <source>
        <dbReference type="ARBA" id="ARBA00014872"/>
    </source>
</evidence>